<dbReference type="STRING" id="525640.SAMN04487971_12129"/>
<sequence length="323" mass="36605">MPLVLVRTPTYRRPDLLTRAMRCLQAQSHEEWICEVRDDCPDGSARAVVEELGDPRIRHVWNRPQKFMVRNLDDCFLRENPHGADFFFMLEDDNQVRPEFMARGCEIIRQEGVTICQLNQVIEHDSRTPKARIGDEGIFDGIFDERAHAPEELHLAMFGAVGLSNGAVFWSKDIRRELAIRVETIPTLEEYLRTRLVSEPVYISREKLAVWAENEQSTTRNAGLGKGWLRRELDLKASVTALQRAVWTGTPERLRKAFLDGGILRLPMDRRREALRKAGIRAPGVPGDPSPKATVKRLAVRHAGHEHPSVAAILAQTAGQGAR</sequence>
<accession>A0A1G9MK42</accession>
<protein>
    <submittedName>
        <fullName evidence="1">Glycosyl transferase family 2</fullName>
    </submittedName>
</protein>
<dbReference type="AlphaFoldDB" id="A0A1G9MK42"/>
<keyword evidence="1" id="KW-0808">Transferase</keyword>
<dbReference type="EMBL" id="FNGE01000021">
    <property type="protein sequence ID" value="SDL74371.1"/>
    <property type="molecule type" value="Genomic_DNA"/>
</dbReference>
<dbReference type="SUPFAM" id="SSF53448">
    <property type="entry name" value="Nucleotide-diphospho-sugar transferases"/>
    <property type="match status" value="1"/>
</dbReference>
<dbReference type="Proteomes" id="UP000199555">
    <property type="component" value="Unassembled WGS sequence"/>
</dbReference>
<dbReference type="Gene3D" id="3.90.550.10">
    <property type="entry name" value="Spore Coat Polysaccharide Biosynthesis Protein SpsA, Chain A"/>
    <property type="match status" value="1"/>
</dbReference>
<dbReference type="GO" id="GO:0016740">
    <property type="term" value="F:transferase activity"/>
    <property type="evidence" value="ECO:0007669"/>
    <property type="project" value="UniProtKB-KW"/>
</dbReference>
<dbReference type="InterPro" id="IPR029044">
    <property type="entry name" value="Nucleotide-diphossugar_trans"/>
</dbReference>
<name>A0A1G9MK42_9RHOB</name>
<keyword evidence="2" id="KW-1185">Reference proteome</keyword>
<evidence type="ECO:0000313" key="1">
    <source>
        <dbReference type="EMBL" id="SDL74371.1"/>
    </source>
</evidence>
<proteinExistence type="predicted"/>
<organism evidence="1 2">
    <name type="scientific">Paracoccus chinensis</name>
    <dbReference type="NCBI Taxonomy" id="525640"/>
    <lineage>
        <taxon>Bacteria</taxon>
        <taxon>Pseudomonadati</taxon>
        <taxon>Pseudomonadota</taxon>
        <taxon>Alphaproteobacteria</taxon>
        <taxon>Rhodobacterales</taxon>
        <taxon>Paracoccaceae</taxon>
        <taxon>Paracoccus</taxon>
    </lineage>
</organism>
<gene>
    <name evidence="1" type="ORF">SAMN04487971_12129</name>
</gene>
<reference evidence="2" key="1">
    <citation type="submission" date="2016-10" db="EMBL/GenBank/DDBJ databases">
        <authorList>
            <person name="Varghese N."/>
            <person name="Submissions S."/>
        </authorList>
    </citation>
    <scope>NUCLEOTIDE SEQUENCE [LARGE SCALE GENOMIC DNA]</scope>
    <source>
        <strain evidence="2">CGMCC 1.7655</strain>
    </source>
</reference>
<dbReference type="RefSeq" id="WP_090757193.1">
    <property type="nucleotide sequence ID" value="NZ_FNGE01000021.1"/>
</dbReference>
<evidence type="ECO:0000313" key="2">
    <source>
        <dbReference type="Proteomes" id="UP000199555"/>
    </source>
</evidence>